<dbReference type="AlphaFoldDB" id="B8J8U2"/>
<dbReference type="Pfam" id="PF05670">
    <property type="entry name" value="NFACT-R_1"/>
    <property type="match status" value="1"/>
</dbReference>
<sequence>MSLTARELAEVVAELAPLAGAHVDAVRMHAERALTLSLRGRAGDALLLLSAEPDVTRLHAVGRRPPQPDTPYAAQAVLRRELEGARLAGLETLPGDRVVALSFERAPARGGPVRLVAELTGRHGNLFLVDAAGVIRAAAARNLSQRRDLAVGRPYQAPSLPPGGAGTDAGQGALRFPPVPGARFPLSAAIEAAYLAREEARRLAEARRRLREPVRAALARAGRALVKLADEAARVPAAEADRRAADLLKTHLRAVRRGATEVTVTEWTEEGPREVRVAVDPALTPQANLERYYRRYRRIVESAARVEARAAEVRAREAALRALLARIDAAGAADLPRLEREARRLAAGPRPAAPPRRKHDEPAPPYRTFRSLSGATVLVGRGAAENDALTLRVARGNDLWLHARGLPGAHVVVRLEKGKAPDADTLVDAAHLALHFSDARGAPQADVAYTRARFVKKPKGSAPGAVTYSQEKVMLLRTEPGRVERLLAEEEGEQGERGTPVCPRPARPPGARQR</sequence>
<dbReference type="GO" id="GO:0000049">
    <property type="term" value="F:tRNA binding"/>
    <property type="evidence" value="ECO:0007669"/>
    <property type="project" value="TreeGrafter"/>
</dbReference>
<dbReference type="PANTHER" id="PTHR15239">
    <property type="entry name" value="NUCLEAR EXPORT MEDIATOR FACTOR NEMF"/>
    <property type="match status" value="1"/>
</dbReference>
<proteinExistence type="predicted"/>
<evidence type="ECO:0000259" key="2">
    <source>
        <dbReference type="Pfam" id="PF05670"/>
    </source>
</evidence>
<dbReference type="Pfam" id="PF05833">
    <property type="entry name" value="NFACT_N"/>
    <property type="match status" value="2"/>
</dbReference>
<dbReference type="GO" id="GO:0043023">
    <property type="term" value="F:ribosomal large subunit binding"/>
    <property type="evidence" value="ECO:0007669"/>
    <property type="project" value="TreeGrafter"/>
</dbReference>
<dbReference type="GO" id="GO:0072344">
    <property type="term" value="P:rescue of stalled ribosome"/>
    <property type="evidence" value="ECO:0007669"/>
    <property type="project" value="TreeGrafter"/>
</dbReference>
<dbReference type="GO" id="GO:1990112">
    <property type="term" value="C:RQC complex"/>
    <property type="evidence" value="ECO:0007669"/>
    <property type="project" value="TreeGrafter"/>
</dbReference>
<feature type="region of interest" description="Disordered" evidence="1">
    <location>
        <begin position="346"/>
        <end position="367"/>
    </location>
</feature>
<evidence type="ECO:0000313" key="3">
    <source>
        <dbReference type="EMBL" id="ACL63540.1"/>
    </source>
</evidence>
<gene>
    <name evidence="3" type="ordered locus">A2cp1_0181</name>
</gene>
<dbReference type="KEGG" id="acp:A2cp1_0181"/>
<dbReference type="Gene3D" id="2.30.310.10">
    <property type="entry name" value="ibrinogen binding protein from staphylococcus aureus domain"/>
    <property type="match status" value="1"/>
</dbReference>
<organism evidence="3 4">
    <name type="scientific">Anaeromyxobacter dehalogenans (strain ATCC BAA-258 / DSM 21875 / 2CP-1)</name>
    <dbReference type="NCBI Taxonomy" id="455488"/>
    <lineage>
        <taxon>Bacteria</taxon>
        <taxon>Pseudomonadati</taxon>
        <taxon>Myxococcota</taxon>
        <taxon>Myxococcia</taxon>
        <taxon>Myxococcales</taxon>
        <taxon>Cystobacterineae</taxon>
        <taxon>Anaeromyxobacteraceae</taxon>
        <taxon>Anaeromyxobacter</taxon>
    </lineage>
</organism>
<protein>
    <submittedName>
        <fullName evidence="3">Fibronectin-binding A domain protein</fullName>
    </submittedName>
</protein>
<dbReference type="Proteomes" id="UP000007089">
    <property type="component" value="Chromosome"/>
</dbReference>
<dbReference type="InterPro" id="IPR008532">
    <property type="entry name" value="NFACT_RNA-bd"/>
</dbReference>
<keyword evidence="4" id="KW-1185">Reference proteome</keyword>
<dbReference type="HOGENOM" id="CLU_022481_2_0_7"/>
<dbReference type="EMBL" id="CP001359">
    <property type="protein sequence ID" value="ACL63540.1"/>
    <property type="molecule type" value="Genomic_DNA"/>
</dbReference>
<reference evidence="3" key="1">
    <citation type="submission" date="2009-01" db="EMBL/GenBank/DDBJ databases">
        <title>Complete sequence of Anaeromyxobacter dehalogenans 2CP-1.</title>
        <authorList>
            <consortium name="US DOE Joint Genome Institute"/>
            <person name="Lucas S."/>
            <person name="Copeland A."/>
            <person name="Lapidus A."/>
            <person name="Glavina del Rio T."/>
            <person name="Dalin E."/>
            <person name="Tice H."/>
            <person name="Bruce D."/>
            <person name="Goodwin L."/>
            <person name="Pitluck S."/>
            <person name="Saunders E."/>
            <person name="Brettin T."/>
            <person name="Detter J.C."/>
            <person name="Han C."/>
            <person name="Larimer F."/>
            <person name="Land M."/>
            <person name="Hauser L."/>
            <person name="Kyrpides N."/>
            <person name="Ovchinnikova G."/>
            <person name="Beliaev A.S."/>
            <person name="Richardson P."/>
        </authorList>
    </citation>
    <scope>NUCLEOTIDE SEQUENCE</scope>
    <source>
        <strain evidence="3">2CP-1</strain>
    </source>
</reference>
<name>B8J8U2_ANAD2</name>
<feature type="domain" description="NFACT RNA-binding" evidence="2">
    <location>
        <begin position="367"/>
        <end position="460"/>
    </location>
</feature>
<accession>B8J8U2</accession>
<feature type="region of interest" description="Disordered" evidence="1">
    <location>
        <begin position="486"/>
        <end position="514"/>
    </location>
</feature>
<dbReference type="RefSeq" id="WP_012631608.1">
    <property type="nucleotide sequence ID" value="NC_011891.1"/>
</dbReference>
<dbReference type="PANTHER" id="PTHR15239:SF6">
    <property type="entry name" value="RIBOSOME QUALITY CONTROL COMPLEX SUBUNIT NEMF"/>
    <property type="match status" value="1"/>
</dbReference>
<evidence type="ECO:0000313" key="4">
    <source>
        <dbReference type="Proteomes" id="UP000007089"/>
    </source>
</evidence>
<dbReference type="InterPro" id="IPR051608">
    <property type="entry name" value="RQC_Subunit_NEMF"/>
</dbReference>
<evidence type="ECO:0000256" key="1">
    <source>
        <dbReference type="SAM" id="MobiDB-lite"/>
    </source>
</evidence>